<proteinExistence type="inferred from homology"/>
<dbReference type="Proteomes" id="UP000321513">
    <property type="component" value="Unassembled WGS sequence"/>
</dbReference>
<dbReference type="GO" id="GO:0016757">
    <property type="term" value="F:glycosyltransferase activity"/>
    <property type="evidence" value="ECO:0007669"/>
    <property type="project" value="UniProtKB-KW"/>
</dbReference>
<evidence type="ECO:0000313" key="6">
    <source>
        <dbReference type="EMBL" id="GEO10788.1"/>
    </source>
</evidence>
<sequence>MQLVSIITVNYNNAPVTEELLQSIFDKNRYSDIEIIVVDNGSKVDPVPAWIITYPTVKFIRSETNIGFAGGNNLGIKASTGGYLFLINNDTEVTDDLVGLLANTLDQNSNVGAISPAILFFDAPEVFQYAGFTKMNYLTGRNQTIGIDEKNMGQYNDVVGETAYAHGAAMMIRRTAIDKAGLMAENYFLYYEELDWSERIKQKGFDIWINTNAIIFHKESRSVGKNSALKEYYMNRNRILFIRSHAPAFTYCMFMIYFLSIVSTRNMITYLRNKQFSFISILFKAIYWNFTNSVNSKRLYFPS</sequence>
<keyword evidence="4" id="KW-1133">Transmembrane helix</keyword>
<dbReference type="EMBL" id="BJYT01000013">
    <property type="protein sequence ID" value="GEO10788.1"/>
    <property type="molecule type" value="Genomic_DNA"/>
</dbReference>
<evidence type="ECO:0000259" key="5">
    <source>
        <dbReference type="Pfam" id="PF00535"/>
    </source>
</evidence>
<dbReference type="CDD" id="cd04186">
    <property type="entry name" value="GT_2_like_c"/>
    <property type="match status" value="1"/>
</dbReference>
<feature type="domain" description="Glycosyltransferase 2-like" evidence="5">
    <location>
        <begin position="5"/>
        <end position="177"/>
    </location>
</feature>
<dbReference type="PANTHER" id="PTHR43179">
    <property type="entry name" value="RHAMNOSYLTRANSFERASE WBBL"/>
    <property type="match status" value="1"/>
</dbReference>
<dbReference type="InterPro" id="IPR029044">
    <property type="entry name" value="Nucleotide-diphossugar_trans"/>
</dbReference>
<dbReference type="Gene3D" id="3.90.550.10">
    <property type="entry name" value="Spore Coat Polysaccharide Biosynthesis Protein SpsA, Chain A"/>
    <property type="match status" value="1"/>
</dbReference>
<keyword evidence="7" id="KW-1185">Reference proteome</keyword>
<dbReference type="AlphaFoldDB" id="A0A512BFP3"/>
<evidence type="ECO:0000313" key="7">
    <source>
        <dbReference type="Proteomes" id="UP000321513"/>
    </source>
</evidence>
<accession>A0A512BFP3</accession>
<gene>
    <name evidence="6" type="ORF">SAE01_32840</name>
</gene>
<comment type="caution">
    <text evidence="6">The sequence shown here is derived from an EMBL/GenBank/DDBJ whole genome shotgun (WGS) entry which is preliminary data.</text>
</comment>
<evidence type="ECO:0000256" key="2">
    <source>
        <dbReference type="ARBA" id="ARBA00022676"/>
    </source>
</evidence>
<dbReference type="SUPFAM" id="SSF53448">
    <property type="entry name" value="Nucleotide-diphospho-sugar transferases"/>
    <property type="match status" value="1"/>
</dbReference>
<keyword evidence="4" id="KW-0472">Membrane</keyword>
<dbReference type="PANTHER" id="PTHR43179:SF12">
    <property type="entry name" value="GALACTOFURANOSYLTRANSFERASE GLFT2"/>
    <property type="match status" value="1"/>
</dbReference>
<name>A0A512BFP3_9BACT</name>
<protein>
    <submittedName>
        <fullName evidence="6">Glycosyl transferase</fullName>
    </submittedName>
</protein>
<evidence type="ECO:0000256" key="1">
    <source>
        <dbReference type="ARBA" id="ARBA00006739"/>
    </source>
</evidence>
<dbReference type="InterPro" id="IPR001173">
    <property type="entry name" value="Glyco_trans_2-like"/>
</dbReference>
<evidence type="ECO:0000256" key="4">
    <source>
        <dbReference type="SAM" id="Phobius"/>
    </source>
</evidence>
<feature type="transmembrane region" description="Helical" evidence="4">
    <location>
        <begin position="248"/>
        <end position="268"/>
    </location>
</feature>
<keyword evidence="3 6" id="KW-0808">Transferase</keyword>
<reference evidence="6 7" key="1">
    <citation type="submission" date="2019-07" db="EMBL/GenBank/DDBJ databases">
        <title>Whole genome shotgun sequence of Segetibacter aerophilus NBRC 106135.</title>
        <authorList>
            <person name="Hosoyama A."/>
            <person name="Uohara A."/>
            <person name="Ohji S."/>
            <person name="Ichikawa N."/>
        </authorList>
    </citation>
    <scope>NUCLEOTIDE SEQUENCE [LARGE SCALE GENOMIC DNA]</scope>
    <source>
        <strain evidence="6 7">NBRC 106135</strain>
    </source>
</reference>
<organism evidence="6 7">
    <name type="scientific">Segetibacter aerophilus</name>
    <dbReference type="NCBI Taxonomy" id="670293"/>
    <lineage>
        <taxon>Bacteria</taxon>
        <taxon>Pseudomonadati</taxon>
        <taxon>Bacteroidota</taxon>
        <taxon>Chitinophagia</taxon>
        <taxon>Chitinophagales</taxon>
        <taxon>Chitinophagaceae</taxon>
        <taxon>Segetibacter</taxon>
    </lineage>
</organism>
<keyword evidence="4" id="KW-0812">Transmembrane</keyword>
<dbReference type="RefSeq" id="WP_147204906.1">
    <property type="nucleotide sequence ID" value="NZ_BJYT01000013.1"/>
</dbReference>
<keyword evidence="2" id="KW-0328">Glycosyltransferase</keyword>
<comment type="similarity">
    <text evidence="1">Belongs to the glycosyltransferase 2 family.</text>
</comment>
<evidence type="ECO:0000256" key="3">
    <source>
        <dbReference type="ARBA" id="ARBA00022679"/>
    </source>
</evidence>
<dbReference type="Pfam" id="PF00535">
    <property type="entry name" value="Glycos_transf_2"/>
    <property type="match status" value="1"/>
</dbReference>
<dbReference type="OrthoDB" id="9771846at2"/>